<dbReference type="STRING" id="43775.SAMN04489760_12932"/>
<keyword evidence="5 14" id="KW-0597">Phosphoprotein</keyword>
<evidence type="ECO:0000259" key="18">
    <source>
        <dbReference type="PROSITE" id="PS50112"/>
    </source>
</evidence>
<dbReference type="GO" id="GO:0005524">
    <property type="term" value="F:ATP binding"/>
    <property type="evidence" value="ECO:0007669"/>
    <property type="project" value="UniProtKB-KW"/>
</dbReference>
<keyword evidence="9" id="KW-0418">Kinase</keyword>
<feature type="domain" description="PAC" evidence="19">
    <location>
        <begin position="326"/>
        <end position="378"/>
    </location>
</feature>
<dbReference type="OrthoDB" id="9813024at2"/>
<dbReference type="Pfam" id="PF02518">
    <property type="entry name" value="HATPase_c"/>
    <property type="match status" value="1"/>
</dbReference>
<dbReference type="AlphaFoldDB" id="A0A1H8A0S6"/>
<dbReference type="SUPFAM" id="SSF52172">
    <property type="entry name" value="CheY-like"/>
    <property type="match status" value="1"/>
</dbReference>
<dbReference type="PROSITE" id="PS50109">
    <property type="entry name" value="HIS_KIN"/>
    <property type="match status" value="1"/>
</dbReference>
<feature type="domain" description="PAS" evidence="18">
    <location>
        <begin position="761"/>
        <end position="831"/>
    </location>
</feature>
<dbReference type="SMART" id="SM01049">
    <property type="entry name" value="Cache_2"/>
    <property type="match status" value="1"/>
</dbReference>
<dbReference type="SUPFAM" id="SSF55785">
    <property type="entry name" value="PYP-like sensor domain (PAS domain)"/>
    <property type="match status" value="5"/>
</dbReference>
<dbReference type="InterPro" id="IPR035965">
    <property type="entry name" value="PAS-like_dom_sf"/>
</dbReference>
<protein>
    <recommendedName>
        <fullName evidence="3">histidine kinase</fullName>
        <ecNumber evidence="3">2.7.13.3</ecNumber>
    </recommendedName>
</protein>
<keyword evidence="8" id="KW-0547">Nucleotide-binding</keyword>
<dbReference type="InterPro" id="IPR033480">
    <property type="entry name" value="sCache_2"/>
</dbReference>
<feature type="transmembrane region" description="Helical" evidence="15">
    <location>
        <begin position="18"/>
        <end position="40"/>
    </location>
</feature>
<dbReference type="InterPro" id="IPR013655">
    <property type="entry name" value="PAS_fold_3"/>
</dbReference>
<dbReference type="GO" id="GO:0000155">
    <property type="term" value="F:phosphorelay sensor kinase activity"/>
    <property type="evidence" value="ECO:0007669"/>
    <property type="project" value="InterPro"/>
</dbReference>
<dbReference type="SMART" id="SM00448">
    <property type="entry name" value="REC"/>
    <property type="match status" value="1"/>
</dbReference>
<dbReference type="Pfam" id="PF13426">
    <property type="entry name" value="PAS_9"/>
    <property type="match status" value="2"/>
</dbReference>
<keyword evidence="21" id="KW-1185">Reference proteome</keyword>
<dbReference type="InterPro" id="IPR004358">
    <property type="entry name" value="Sig_transdc_His_kin-like_C"/>
</dbReference>
<feature type="domain" description="Histidine kinase" evidence="16">
    <location>
        <begin position="905"/>
        <end position="1126"/>
    </location>
</feature>
<evidence type="ECO:0000256" key="1">
    <source>
        <dbReference type="ARBA" id="ARBA00000085"/>
    </source>
</evidence>
<dbReference type="InterPro" id="IPR005467">
    <property type="entry name" value="His_kinase_dom"/>
</dbReference>
<keyword evidence="6" id="KW-0808">Transferase</keyword>
<dbReference type="InterPro" id="IPR000700">
    <property type="entry name" value="PAS-assoc_C"/>
</dbReference>
<dbReference type="InterPro" id="IPR001610">
    <property type="entry name" value="PAC"/>
</dbReference>
<evidence type="ECO:0000256" key="2">
    <source>
        <dbReference type="ARBA" id="ARBA00004651"/>
    </source>
</evidence>
<dbReference type="Gene3D" id="3.40.50.2300">
    <property type="match status" value="1"/>
</dbReference>
<evidence type="ECO:0000259" key="16">
    <source>
        <dbReference type="PROSITE" id="PS50109"/>
    </source>
</evidence>
<dbReference type="EC" id="2.7.13.3" evidence="3"/>
<feature type="transmembrane region" description="Helical" evidence="15">
    <location>
        <begin position="208"/>
        <end position="229"/>
    </location>
</feature>
<dbReference type="SMART" id="SM00387">
    <property type="entry name" value="HATPase_c"/>
    <property type="match status" value="1"/>
</dbReference>
<evidence type="ECO:0000256" key="7">
    <source>
        <dbReference type="ARBA" id="ARBA00022692"/>
    </source>
</evidence>
<feature type="domain" description="PAC" evidence="19">
    <location>
        <begin position="457"/>
        <end position="507"/>
    </location>
</feature>
<dbReference type="PROSITE" id="PS50110">
    <property type="entry name" value="RESPONSE_REGULATORY"/>
    <property type="match status" value="1"/>
</dbReference>
<dbReference type="PROSITE" id="PS50112">
    <property type="entry name" value="PAS"/>
    <property type="match status" value="3"/>
</dbReference>
<dbReference type="Gene3D" id="1.10.287.130">
    <property type="match status" value="1"/>
</dbReference>
<keyword evidence="10" id="KW-0067">ATP-binding</keyword>
<dbReference type="SUPFAM" id="SSF47384">
    <property type="entry name" value="Homodimeric domain of signal transducing histidine kinase"/>
    <property type="match status" value="1"/>
</dbReference>
<feature type="domain" description="Response regulatory" evidence="17">
    <location>
        <begin position="1147"/>
        <end position="1263"/>
    </location>
</feature>
<evidence type="ECO:0000256" key="15">
    <source>
        <dbReference type="SAM" id="Phobius"/>
    </source>
</evidence>
<dbReference type="InterPro" id="IPR013767">
    <property type="entry name" value="PAS_fold"/>
</dbReference>
<proteinExistence type="predicted"/>
<sequence>MQIWNRQLSDKAPLFKPLLSIIILALLSIGTFLVVSDHYVNTLFERVEKQYRQNLINIVSVARHSMEPVLKKVRSGEISRAEAIERIRPMIRAMTYEDRDGKNYVFMTSYDGTTLVQPYEPSQEMKNRLNLRDIKGVYILRELIKAAKTNPEGSFVRYHYPHFSHTTDIEEKLTYVVGLPEIECYIGTGMYLERAIQEQRETLAKVKYAAILLLFVLLIPISASIFVILHRNRQLRAEVMTRKKAEEDLKKGEEKYRSIFENAIEGIFQTSAEGHLISVNPALARIFGYESPQAMLDSGIKTDQLYADPEERKQVLRMINEEGFVKDHLLKMKRRDGAILWFSLSTRVVRNNEGDILYYEGTMEDVTQRKSTEAELREREQRLSAIAGNLPGVVYQFCARDNGKWEPTYVSERLREIFGLSFEMAKKFTIFLSHVHEEDRERFMASIRKAAETCSPWDFEGRFLKPSGETIWFHGLSTPSRHEDCVIFDGILLDVTEHKEQEEKSRLSEEKFSKVFMTTPDCIAISRLADGRLMELNLGFEELTGWKRNEAVGQTSYDIGFWVETSARELMEEDLKAGREILNREFLFRRKDGSVRNGVYSARSIQIAGEAYLIFVMQDITGHKQTEDALQKTASELSLLFKNMLNGFIIWESVFDEEGRYVSFRFGFFNDAFTRIFALDREEVTGKDVFEVWPGTEPSWIEAYGKVAVSGSPYTFDMYHAPTQGWYHCNAYRPTDSPAQVCVIFEDITERKQAEEAIRQSEEHFRSLFEAYPGGVTLLKDRRFKKVNSMLCRMVGYSADELLGRTTRMLYADEDEYESISGKMNDMMAQDGLGMMETRLRHKNGRLLDIYLSGSYLDPQNPSAGMVVAILDITDRKRFERASRQLEQQLNQAQKLDAIGQLAGGIAHDFNNILMGIQGNASMSMMEYQPGHPQYQRMSRIEEYVKRGANLTRQLLGFAREGKYELKTLSLNDLLRKSTRFFIETRKEIEAIFSLQENLYPVEADAGQLEQVFLNLFINAGHAMPKGGRLYIQTDNVTLQEADVAVFQVNPGDYVKISVSDTGTGMDEKTLEKIFEPFFTTKSEQGGSGLGLASSYGIIRNHGGIIKAYSEPGHGATFSIYLPSSGKKVEKEEDSLQDKGLLRGTGGVLLIDDEPVILELGSELLTMLGYTVYTAENKEDALSIYRKNQDRIDLIILDMILRGTSGSEVLKALRTINPEVKVLLSSGYGLQGEVQEVMEMGCIGFIQKPYNFSDFSRIVHSALNPPEQADAP</sequence>
<dbReference type="Pfam" id="PF00989">
    <property type="entry name" value="PAS"/>
    <property type="match status" value="1"/>
</dbReference>
<dbReference type="PANTHER" id="PTHR43065">
    <property type="entry name" value="SENSOR HISTIDINE KINASE"/>
    <property type="match status" value="1"/>
</dbReference>
<evidence type="ECO:0000313" key="21">
    <source>
        <dbReference type="Proteomes" id="UP000198744"/>
    </source>
</evidence>
<keyword evidence="11 15" id="KW-1133">Transmembrane helix</keyword>
<dbReference type="InterPro" id="IPR036890">
    <property type="entry name" value="HATPase_C_sf"/>
</dbReference>
<reference evidence="20 21" key="1">
    <citation type="submission" date="2016-10" db="EMBL/GenBank/DDBJ databases">
        <authorList>
            <person name="de Groot N.N."/>
        </authorList>
    </citation>
    <scope>NUCLEOTIDE SEQUENCE [LARGE SCALE GENOMIC DNA]</scope>
    <source>
        <strain evidence="20 21">DSM 8423</strain>
    </source>
</reference>
<dbReference type="Proteomes" id="UP000198744">
    <property type="component" value="Unassembled WGS sequence"/>
</dbReference>
<dbReference type="GO" id="GO:0005886">
    <property type="term" value="C:plasma membrane"/>
    <property type="evidence" value="ECO:0007669"/>
    <property type="project" value="UniProtKB-SubCell"/>
</dbReference>
<dbReference type="InterPro" id="IPR003661">
    <property type="entry name" value="HisK_dim/P_dom"/>
</dbReference>
<dbReference type="InterPro" id="IPR013656">
    <property type="entry name" value="PAS_4"/>
</dbReference>
<comment type="catalytic activity">
    <reaction evidence="1">
        <text>ATP + protein L-histidine = ADP + protein N-phospho-L-histidine.</text>
        <dbReference type="EC" id="2.7.13.3"/>
    </reaction>
</comment>
<evidence type="ECO:0000256" key="4">
    <source>
        <dbReference type="ARBA" id="ARBA00022475"/>
    </source>
</evidence>
<evidence type="ECO:0000256" key="14">
    <source>
        <dbReference type="PROSITE-ProRule" id="PRU00169"/>
    </source>
</evidence>
<dbReference type="EMBL" id="FOBS01000029">
    <property type="protein sequence ID" value="SEM64345.1"/>
    <property type="molecule type" value="Genomic_DNA"/>
</dbReference>
<evidence type="ECO:0000256" key="11">
    <source>
        <dbReference type="ARBA" id="ARBA00022989"/>
    </source>
</evidence>
<evidence type="ECO:0000256" key="10">
    <source>
        <dbReference type="ARBA" id="ARBA00022840"/>
    </source>
</evidence>
<evidence type="ECO:0000256" key="12">
    <source>
        <dbReference type="ARBA" id="ARBA00023012"/>
    </source>
</evidence>
<name>A0A1H8A0S6_9BACT</name>
<dbReference type="SMART" id="SM00086">
    <property type="entry name" value="PAC"/>
    <property type="match status" value="4"/>
</dbReference>
<evidence type="ECO:0000256" key="13">
    <source>
        <dbReference type="ARBA" id="ARBA00023136"/>
    </source>
</evidence>
<evidence type="ECO:0000259" key="19">
    <source>
        <dbReference type="PROSITE" id="PS50113"/>
    </source>
</evidence>
<dbReference type="CDD" id="cd00156">
    <property type="entry name" value="REC"/>
    <property type="match status" value="1"/>
</dbReference>
<accession>A0A1H8A0S6</accession>
<evidence type="ECO:0000256" key="3">
    <source>
        <dbReference type="ARBA" id="ARBA00012438"/>
    </source>
</evidence>
<feature type="domain" description="PAS" evidence="18">
    <location>
        <begin position="529"/>
        <end position="555"/>
    </location>
</feature>
<feature type="domain" description="PAS" evidence="18">
    <location>
        <begin position="252"/>
        <end position="321"/>
    </location>
</feature>
<feature type="domain" description="PAC" evidence="19">
    <location>
        <begin position="834"/>
        <end position="885"/>
    </location>
</feature>
<dbReference type="SMART" id="SM00091">
    <property type="entry name" value="PAS"/>
    <property type="match status" value="5"/>
</dbReference>
<dbReference type="Pfam" id="PF08448">
    <property type="entry name" value="PAS_4"/>
    <property type="match status" value="1"/>
</dbReference>
<dbReference type="Pfam" id="PF17200">
    <property type="entry name" value="sCache_2"/>
    <property type="match status" value="1"/>
</dbReference>
<dbReference type="PANTHER" id="PTHR43065:SF46">
    <property type="entry name" value="C4-DICARBOXYLATE TRANSPORT SENSOR PROTEIN DCTB"/>
    <property type="match status" value="1"/>
</dbReference>
<dbReference type="CDD" id="cd00082">
    <property type="entry name" value="HisKA"/>
    <property type="match status" value="1"/>
</dbReference>
<dbReference type="PROSITE" id="PS50113">
    <property type="entry name" value="PAC"/>
    <property type="match status" value="4"/>
</dbReference>
<dbReference type="InterPro" id="IPR000014">
    <property type="entry name" value="PAS"/>
</dbReference>
<gene>
    <name evidence="20" type="ORF">SAMN04489760_12932</name>
</gene>
<dbReference type="Gene3D" id="3.30.565.10">
    <property type="entry name" value="Histidine kinase-like ATPase, C-terminal domain"/>
    <property type="match status" value="1"/>
</dbReference>
<comment type="subcellular location">
    <subcellularLocation>
        <location evidence="2">Cell membrane</location>
        <topology evidence="2">Multi-pass membrane protein</topology>
    </subcellularLocation>
</comment>
<dbReference type="InterPro" id="IPR036097">
    <property type="entry name" value="HisK_dim/P_sf"/>
</dbReference>
<dbReference type="Pfam" id="PF00072">
    <property type="entry name" value="Response_reg"/>
    <property type="match status" value="1"/>
</dbReference>
<evidence type="ECO:0000313" key="20">
    <source>
        <dbReference type="EMBL" id="SEM64345.1"/>
    </source>
</evidence>
<evidence type="ECO:0000256" key="6">
    <source>
        <dbReference type="ARBA" id="ARBA00022679"/>
    </source>
</evidence>
<dbReference type="InterPro" id="IPR011006">
    <property type="entry name" value="CheY-like_superfamily"/>
</dbReference>
<dbReference type="Gene3D" id="3.30.450.20">
    <property type="entry name" value="PAS domain"/>
    <property type="match status" value="6"/>
</dbReference>
<keyword evidence="12" id="KW-0902">Two-component regulatory system</keyword>
<dbReference type="PRINTS" id="PR00344">
    <property type="entry name" value="BCTRLSENSOR"/>
</dbReference>
<dbReference type="CDD" id="cd00130">
    <property type="entry name" value="PAS"/>
    <property type="match status" value="5"/>
</dbReference>
<dbReference type="InterPro" id="IPR003594">
    <property type="entry name" value="HATPase_dom"/>
</dbReference>
<evidence type="ECO:0000256" key="8">
    <source>
        <dbReference type="ARBA" id="ARBA00022741"/>
    </source>
</evidence>
<keyword evidence="4" id="KW-1003">Cell membrane</keyword>
<evidence type="ECO:0000256" key="5">
    <source>
        <dbReference type="ARBA" id="ARBA00022553"/>
    </source>
</evidence>
<dbReference type="Pfam" id="PF08447">
    <property type="entry name" value="PAS_3"/>
    <property type="match status" value="1"/>
</dbReference>
<dbReference type="RefSeq" id="WP_093884469.1">
    <property type="nucleotide sequence ID" value="NZ_FOBS01000029.1"/>
</dbReference>
<feature type="modified residue" description="4-aspartylphosphate" evidence="14">
    <location>
        <position position="1198"/>
    </location>
</feature>
<keyword evidence="7 15" id="KW-0812">Transmembrane</keyword>
<dbReference type="InterPro" id="IPR001789">
    <property type="entry name" value="Sig_transdc_resp-reg_receiver"/>
</dbReference>
<evidence type="ECO:0000256" key="9">
    <source>
        <dbReference type="ARBA" id="ARBA00022777"/>
    </source>
</evidence>
<feature type="domain" description="PAC" evidence="19">
    <location>
        <begin position="582"/>
        <end position="632"/>
    </location>
</feature>
<dbReference type="SUPFAM" id="SSF55874">
    <property type="entry name" value="ATPase domain of HSP90 chaperone/DNA topoisomerase II/histidine kinase"/>
    <property type="match status" value="1"/>
</dbReference>
<evidence type="ECO:0000259" key="17">
    <source>
        <dbReference type="PROSITE" id="PS50110"/>
    </source>
</evidence>
<dbReference type="NCBIfam" id="TIGR00229">
    <property type="entry name" value="sensory_box"/>
    <property type="match status" value="5"/>
</dbReference>
<keyword evidence="13 15" id="KW-0472">Membrane</keyword>
<organism evidence="20 21">
    <name type="scientific">Syntrophus gentianae</name>
    <dbReference type="NCBI Taxonomy" id="43775"/>
    <lineage>
        <taxon>Bacteria</taxon>
        <taxon>Pseudomonadati</taxon>
        <taxon>Thermodesulfobacteriota</taxon>
        <taxon>Syntrophia</taxon>
        <taxon>Syntrophales</taxon>
        <taxon>Syntrophaceae</taxon>
        <taxon>Syntrophus</taxon>
    </lineage>
</organism>
<dbReference type="GO" id="GO:0006355">
    <property type="term" value="P:regulation of DNA-templated transcription"/>
    <property type="evidence" value="ECO:0007669"/>
    <property type="project" value="InterPro"/>
</dbReference>